<evidence type="ECO:0000256" key="2">
    <source>
        <dbReference type="ARBA" id="ARBA00006073"/>
    </source>
</evidence>
<dbReference type="GO" id="GO:0005762">
    <property type="term" value="C:mitochondrial large ribosomal subunit"/>
    <property type="evidence" value="ECO:0007669"/>
    <property type="project" value="TreeGrafter"/>
</dbReference>
<dbReference type="InterPro" id="IPR036249">
    <property type="entry name" value="Thioredoxin-like_sf"/>
</dbReference>
<evidence type="ECO:0000256" key="1">
    <source>
        <dbReference type="ARBA" id="ARBA00004173"/>
    </source>
</evidence>
<protein>
    <recommendedName>
        <fullName evidence="6">Large ribosomal subunit protein mL43</fullName>
    </recommendedName>
</protein>
<dbReference type="AlphaFoldDB" id="A0A1Y1WNM0"/>
<dbReference type="STRING" id="61395.A0A1Y1WNM0"/>
<comment type="caution">
    <text evidence="8">The sequence shown here is derived from an EMBL/GenBank/DDBJ whole genome shotgun (WGS) entry which is preliminary data.</text>
</comment>
<accession>A0A1Y1WNM0</accession>
<dbReference type="EMBL" id="MCFD01000001">
    <property type="protein sequence ID" value="ORX74714.1"/>
    <property type="molecule type" value="Genomic_DNA"/>
</dbReference>
<dbReference type="Pfam" id="PF05047">
    <property type="entry name" value="L51_S25_CI-B8"/>
    <property type="match status" value="1"/>
</dbReference>
<evidence type="ECO:0000259" key="7">
    <source>
        <dbReference type="SMART" id="SM00916"/>
    </source>
</evidence>
<comment type="similarity">
    <text evidence="2">Belongs to the mitochondrion-specific ribosomal protein mL43 family.</text>
</comment>
<dbReference type="RefSeq" id="XP_040747925.1">
    <property type="nucleotide sequence ID" value="XM_040886284.1"/>
</dbReference>
<dbReference type="SMART" id="SM00916">
    <property type="entry name" value="L51_S25_CI-B8"/>
    <property type="match status" value="1"/>
</dbReference>
<name>A0A1Y1WNM0_9FUNG</name>
<feature type="domain" description="Ribosomal protein/NADH dehydrogenase" evidence="7">
    <location>
        <begin position="47"/>
        <end position="120"/>
    </location>
</feature>
<evidence type="ECO:0000256" key="4">
    <source>
        <dbReference type="ARBA" id="ARBA00023128"/>
    </source>
</evidence>
<organism evidence="8 9">
    <name type="scientific">Linderina pennispora</name>
    <dbReference type="NCBI Taxonomy" id="61395"/>
    <lineage>
        <taxon>Eukaryota</taxon>
        <taxon>Fungi</taxon>
        <taxon>Fungi incertae sedis</taxon>
        <taxon>Zoopagomycota</taxon>
        <taxon>Kickxellomycotina</taxon>
        <taxon>Kickxellomycetes</taxon>
        <taxon>Kickxellales</taxon>
        <taxon>Kickxellaceae</taxon>
        <taxon>Linderina</taxon>
    </lineage>
</organism>
<keyword evidence="3" id="KW-0689">Ribosomal protein</keyword>
<keyword evidence="4" id="KW-0496">Mitochondrion</keyword>
<evidence type="ECO:0000313" key="9">
    <source>
        <dbReference type="Proteomes" id="UP000193922"/>
    </source>
</evidence>
<sequence length="160" mass="18374">MATFRYPRVLNELVRAEKDALVKATKPKNGVGAFVFPCRKMVFNYCERSGSSNPVKDYLQGEAVKFAKENPQIEVVVQPRPSRHPIIRAFYTNGAQKAKCLRKVTKDDIPEVVKSLRDHAGYKQRRWNKYVISDTPSVRGIFSPFHVKEVHQISDMKSKH</sequence>
<dbReference type="GeneID" id="63802932"/>
<dbReference type="InterPro" id="IPR007741">
    <property type="entry name" value="Ribosomal_mL43/mS25/NADH_DH"/>
</dbReference>
<reference evidence="8 9" key="1">
    <citation type="submission" date="2016-07" db="EMBL/GenBank/DDBJ databases">
        <title>Pervasive Adenine N6-methylation of Active Genes in Fungi.</title>
        <authorList>
            <consortium name="DOE Joint Genome Institute"/>
            <person name="Mondo S.J."/>
            <person name="Dannebaum R.O."/>
            <person name="Kuo R.C."/>
            <person name="Labutti K."/>
            <person name="Haridas S."/>
            <person name="Kuo A."/>
            <person name="Salamov A."/>
            <person name="Ahrendt S.R."/>
            <person name="Lipzen A."/>
            <person name="Sullivan W."/>
            <person name="Andreopoulos W.B."/>
            <person name="Clum A."/>
            <person name="Lindquist E."/>
            <person name="Daum C."/>
            <person name="Ramamoorthy G.K."/>
            <person name="Gryganskyi A."/>
            <person name="Culley D."/>
            <person name="Magnuson J.K."/>
            <person name="James T.Y."/>
            <person name="O'Malley M.A."/>
            <person name="Stajich J.E."/>
            <person name="Spatafora J.W."/>
            <person name="Visel A."/>
            <person name="Grigoriev I.V."/>
        </authorList>
    </citation>
    <scope>NUCLEOTIDE SEQUENCE [LARGE SCALE GENOMIC DNA]</scope>
    <source>
        <strain evidence="8 9">ATCC 12442</strain>
    </source>
</reference>
<keyword evidence="9" id="KW-1185">Reference proteome</keyword>
<dbReference type="Gene3D" id="3.40.30.10">
    <property type="entry name" value="Glutaredoxin"/>
    <property type="match status" value="1"/>
</dbReference>
<evidence type="ECO:0000256" key="6">
    <source>
        <dbReference type="ARBA" id="ARBA00035188"/>
    </source>
</evidence>
<dbReference type="OrthoDB" id="88at2759"/>
<dbReference type="Proteomes" id="UP000193922">
    <property type="component" value="Unassembled WGS sequence"/>
</dbReference>
<keyword evidence="5" id="KW-0687">Ribonucleoprotein</keyword>
<evidence type="ECO:0000256" key="5">
    <source>
        <dbReference type="ARBA" id="ARBA00023274"/>
    </source>
</evidence>
<evidence type="ECO:0000313" key="8">
    <source>
        <dbReference type="EMBL" id="ORX74714.1"/>
    </source>
</evidence>
<dbReference type="SUPFAM" id="SSF52833">
    <property type="entry name" value="Thioredoxin-like"/>
    <property type="match status" value="1"/>
</dbReference>
<dbReference type="PANTHER" id="PTHR21396:SF2">
    <property type="entry name" value="LARGE RIBOSOMAL SUBUNIT PROTEIN ML43"/>
    <property type="match status" value="1"/>
</dbReference>
<comment type="subcellular location">
    <subcellularLocation>
        <location evidence="1">Mitochondrion</location>
    </subcellularLocation>
</comment>
<dbReference type="PANTHER" id="PTHR21396">
    <property type="entry name" value="39S RIBOSOMAL PROTEIN L43"/>
    <property type="match status" value="1"/>
</dbReference>
<gene>
    <name evidence="8" type="ORF">DL89DRAFT_264522</name>
</gene>
<dbReference type="InterPro" id="IPR039927">
    <property type="entry name" value="Ribosomal_mL43"/>
</dbReference>
<proteinExistence type="inferred from homology"/>
<dbReference type="GO" id="GO:0032543">
    <property type="term" value="P:mitochondrial translation"/>
    <property type="evidence" value="ECO:0007669"/>
    <property type="project" value="InterPro"/>
</dbReference>
<evidence type="ECO:0000256" key="3">
    <source>
        <dbReference type="ARBA" id="ARBA00022980"/>
    </source>
</evidence>
<dbReference type="GO" id="GO:0003735">
    <property type="term" value="F:structural constituent of ribosome"/>
    <property type="evidence" value="ECO:0007669"/>
    <property type="project" value="InterPro"/>
</dbReference>